<evidence type="ECO:0000256" key="5">
    <source>
        <dbReference type="ARBA" id="ARBA00023098"/>
    </source>
</evidence>
<keyword evidence="14" id="KW-1185">Reference proteome</keyword>
<dbReference type="PANTHER" id="PTHR11712">
    <property type="entry name" value="POLYKETIDE SYNTHASE-RELATED"/>
    <property type="match status" value="1"/>
</dbReference>
<evidence type="ECO:0000313" key="14">
    <source>
        <dbReference type="Proteomes" id="UP000001640"/>
    </source>
</evidence>
<dbReference type="STRING" id="1064592.G0VFX0"/>
<dbReference type="OrthoDB" id="5334845at2759"/>
<dbReference type="InterPro" id="IPR000794">
    <property type="entry name" value="Beta-ketoacyl_synthase"/>
</dbReference>
<keyword evidence="3 9" id="KW-0808">Transferase</keyword>
<dbReference type="KEGG" id="ncs:NCAS_0E03190"/>
<dbReference type="SUPFAM" id="SSF53901">
    <property type="entry name" value="Thiolase-like"/>
    <property type="match status" value="2"/>
</dbReference>
<evidence type="ECO:0000256" key="4">
    <source>
        <dbReference type="ARBA" id="ARBA00022832"/>
    </source>
</evidence>
<dbReference type="Pfam" id="PF00109">
    <property type="entry name" value="ketoacyl-synt"/>
    <property type="match status" value="1"/>
</dbReference>
<dbReference type="FunFam" id="3.40.47.10:FF:000009">
    <property type="entry name" value="3-oxoacyl-[acyl-carrier-protein] synthase 2"/>
    <property type="match status" value="1"/>
</dbReference>
<dbReference type="eggNOG" id="KOG1394">
    <property type="taxonomic scope" value="Eukaryota"/>
</dbReference>
<dbReference type="InterPro" id="IPR014031">
    <property type="entry name" value="Ketoacyl_synth_C"/>
</dbReference>
<dbReference type="PANTHER" id="PTHR11712:SF336">
    <property type="entry name" value="3-OXOACYL-[ACYL-CARRIER-PROTEIN] SYNTHASE, MITOCHONDRIAL"/>
    <property type="match status" value="1"/>
</dbReference>
<dbReference type="EMBL" id="HE576756">
    <property type="protein sequence ID" value="CCC70389.1"/>
    <property type="molecule type" value="Genomic_DNA"/>
</dbReference>
<dbReference type="Pfam" id="PF02801">
    <property type="entry name" value="Ketoacyl-synt_C"/>
    <property type="match status" value="1"/>
</dbReference>
<dbReference type="GeneID" id="96904018"/>
<dbReference type="RefSeq" id="XP_003676746.1">
    <property type="nucleotide sequence ID" value="XM_003676698.1"/>
</dbReference>
<dbReference type="Proteomes" id="UP000001640">
    <property type="component" value="Chromosome 5"/>
</dbReference>
<reference evidence="13 14" key="1">
    <citation type="journal article" date="2011" name="Proc. Natl. Acad. Sci. U.S.A.">
        <title>Evolutionary erosion of yeast sex chromosomes by mating-type switching accidents.</title>
        <authorList>
            <person name="Gordon J.L."/>
            <person name="Armisen D."/>
            <person name="Proux-Wera E."/>
            <person name="Oheigeartaigh S.S."/>
            <person name="Byrne K.P."/>
            <person name="Wolfe K.H."/>
        </authorList>
    </citation>
    <scope>NUCLEOTIDE SEQUENCE [LARGE SCALE GENOMIC DNA]</scope>
    <source>
        <strain evidence="14">ATCC 76901 / BCRC 22586 / CBS 4309 / NBRC 1992 / NRRL Y-12630</strain>
    </source>
</reference>
<dbReference type="PROSITE" id="PS52004">
    <property type="entry name" value="KS3_2"/>
    <property type="match status" value="1"/>
</dbReference>
<keyword evidence="7" id="KW-0012">Acyltransferase</keyword>
<protein>
    <recommendedName>
        <fullName evidence="9">3-oxoacyl-[acyl-carrier-protein] synthase</fullName>
    </recommendedName>
</protein>
<dbReference type="InterPro" id="IPR018201">
    <property type="entry name" value="Ketoacyl_synth_AS"/>
</dbReference>
<dbReference type="PROSITE" id="PS00606">
    <property type="entry name" value="KS3_1"/>
    <property type="match status" value="1"/>
</dbReference>
<keyword evidence="4" id="KW-0276">Fatty acid metabolism</keyword>
<gene>
    <name evidence="13" type="primary">NCAS0E03190</name>
    <name evidence="13" type="ordered locus">NCAS_0E03190</name>
</gene>
<feature type="active site" description="For beta-ketoacyl synthase activity" evidence="10">
    <location>
        <position position="189"/>
    </location>
</feature>
<sequence length="448" mass="48525">MSRRVVVTGLGCATPLGNTLRESWKNLLKSKSGIVPITSLENYESDYEPFAKHIPRTISVGRIPTPTESDQQELDQLFTSQEERRYSKFIKLAIQSTYEALKSANLLTHKSSPSNPEIDITHCNMEKFGCVIGSGIGSISDIYSTTLQFQNGKKISPYFVPKILTNMAAGNVSIKFNLRGLSHSVSTACATGNNSIGDAYNFIRLGMQDICVAGASEASIHPLSLAGFLRAKSITTDGISRPFDLERSGFVLGEGAGMVVLESLEHAKKRNAKIFCEIKGYGLSSDAYHITSPPSDGNGARRAMDMAINSSSISRDEIDYVNAHATSTPVGDITEVKAIYSSFINENIFDKSNTRTKPLYVSSNKGSIGHLLGAAGAVESIFTIMSLREKIIPHTLNLAHPIEEVSSELLELVMDEPASPKQVNSALCNSFGFGGVNTALLFSKYNNC</sequence>
<evidence type="ECO:0000256" key="3">
    <source>
        <dbReference type="ARBA" id="ARBA00022679"/>
    </source>
</evidence>
<keyword evidence="2 9" id="KW-0444">Lipid biosynthesis</keyword>
<dbReference type="InterPro" id="IPR016039">
    <property type="entry name" value="Thiolase-like"/>
</dbReference>
<dbReference type="InParanoid" id="G0VFX0"/>
<dbReference type="NCBIfam" id="NF005589">
    <property type="entry name" value="PRK07314.1"/>
    <property type="match status" value="1"/>
</dbReference>
<evidence type="ECO:0000256" key="6">
    <source>
        <dbReference type="ARBA" id="ARBA00023160"/>
    </source>
</evidence>
<dbReference type="FunCoup" id="G0VFX0">
    <property type="interactions" value="480"/>
</dbReference>
<evidence type="ECO:0000259" key="12">
    <source>
        <dbReference type="PROSITE" id="PS52004"/>
    </source>
</evidence>
<keyword evidence="6 9" id="KW-0275">Fatty acid biosynthesis</keyword>
<dbReference type="SMART" id="SM00825">
    <property type="entry name" value="PKS_KS"/>
    <property type="match status" value="1"/>
</dbReference>
<evidence type="ECO:0000256" key="2">
    <source>
        <dbReference type="ARBA" id="ARBA00022516"/>
    </source>
</evidence>
<evidence type="ECO:0000256" key="10">
    <source>
        <dbReference type="PIRSR" id="PIRSR000447-1"/>
    </source>
</evidence>
<evidence type="ECO:0000313" key="13">
    <source>
        <dbReference type="EMBL" id="CCC70389.1"/>
    </source>
</evidence>
<evidence type="ECO:0000256" key="11">
    <source>
        <dbReference type="RuleBase" id="RU003694"/>
    </source>
</evidence>
<dbReference type="PIRSF" id="PIRSF000447">
    <property type="entry name" value="KAS_II"/>
    <property type="match status" value="1"/>
</dbReference>
<dbReference type="InterPro" id="IPR017568">
    <property type="entry name" value="3-oxoacyl-ACP_synth-2"/>
</dbReference>
<evidence type="ECO:0000256" key="1">
    <source>
        <dbReference type="ARBA" id="ARBA00008467"/>
    </source>
</evidence>
<feature type="domain" description="Ketosynthase family 3 (KS3)" evidence="12">
    <location>
        <begin position="2"/>
        <end position="444"/>
    </location>
</feature>
<organism evidence="13 14">
    <name type="scientific">Naumovozyma castellii</name>
    <name type="common">Yeast</name>
    <name type="synonym">Saccharomyces castellii</name>
    <dbReference type="NCBI Taxonomy" id="27288"/>
    <lineage>
        <taxon>Eukaryota</taxon>
        <taxon>Fungi</taxon>
        <taxon>Dikarya</taxon>
        <taxon>Ascomycota</taxon>
        <taxon>Saccharomycotina</taxon>
        <taxon>Saccharomycetes</taxon>
        <taxon>Saccharomycetales</taxon>
        <taxon>Saccharomycetaceae</taxon>
        <taxon>Naumovozyma</taxon>
    </lineage>
</organism>
<name>G0VFX0_NAUCA</name>
<dbReference type="InterPro" id="IPR020841">
    <property type="entry name" value="PKS_Beta-ketoAc_synthase_dom"/>
</dbReference>
<dbReference type="GO" id="GO:0005739">
    <property type="term" value="C:mitochondrion"/>
    <property type="evidence" value="ECO:0007669"/>
    <property type="project" value="TreeGrafter"/>
</dbReference>
<evidence type="ECO:0000256" key="7">
    <source>
        <dbReference type="ARBA" id="ARBA00023315"/>
    </source>
</evidence>
<reference key="2">
    <citation type="submission" date="2011-08" db="EMBL/GenBank/DDBJ databases">
        <title>Genome sequence of Naumovozyma castellii.</title>
        <authorList>
            <person name="Gordon J.L."/>
            <person name="Armisen D."/>
            <person name="Proux-Wera E."/>
            <person name="OhEigeartaigh S.S."/>
            <person name="Byrne K.P."/>
            <person name="Wolfe K.H."/>
        </authorList>
    </citation>
    <scope>NUCLEOTIDE SEQUENCE</scope>
    <source>
        <strain>Type strain:CBS 4309</strain>
    </source>
</reference>
<dbReference type="GO" id="GO:0004315">
    <property type="term" value="F:3-oxoacyl-[acyl-carrier-protein] synthase activity"/>
    <property type="evidence" value="ECO:0007669"/>
    <property type="project" value="UniProtKB-EC"/>
</dbReference>
<dbReference type="GO" id="GO:0006633">
    <property type="term" value="P:fatty acid biosynthetic process"/>
    <property type="evidence" value="ECO:0007669"/>
    <property type="project" value="UniProtKB-KW"/>
</dbReference>
<keyword evidence="5" id="KW-0443">Lipid metabolism</keyword>
<dbReference type="HOGENOM" id="CLU_000022_69_2_1"/>
<dbReference type="InterPro" id="IPR014030">
    <property type="entry name" value="Ketoacyl_synth_N"/>
</dbReference>
<evidence type="ECO:0000256" key="8">
    <source>
        <dbReference type="ARBA" id="ARBA00049541"/>
    </source>
</evidence>
<dbReference type="CDD" id="cd00834">
    <property type="entry name" value="KAS_I_II"/>
    <property type="match status" value="1"/>
</dbReference>
<dbReference type="Gene3D" id="3.40.47.10">
    <property type="match status" value="1"/>
</dbReference>
<dbReference type="AlphaFoldDB" id="G0VFX0"/>
<comment type="catalytic activity">
    <reaction evidence="8">
        <text>a fatty acyl-[ACP] + malonyl-[ACP] + H(+) = a 3-oxoacyl-[ACP] + holo-[ACP] + CO2</text>
        <dbReference type="Rhea" id="RHEA:22836"/>
        <dbReference type="Rhea" id="RHEA-COMP:9623"/>
        <dbReference type="Rhea" id="RHEA-COMP:9685"/>
        <dbReference type="Rhea" id="RHEA-COMP:9916"/>
        <dbReference type="Rhea" id="RHEA-COMP:14125"/>
        <dbReference type="ChEBI" id="CHEBI:15378"/>
        <dbReference type="ChEBI" id="CHEBI:16526"/>
        <dbReference type="ChEBI" id="CHEBI:64479"/>
        <dbReference type="ChEBI" id="CHEBI:78449"/>
        <dbReference type="ChEBI" id="CHEBI:78776"/>
        <dbReference type="ChEBI" id="CHEBI:138651"/>
        <dbReference type="EC" id="2.3.1.41"/>
    </reaction>
</comment>
<evidence type="ECO:0000256" key="9">
    <source>
        <dbReference type="PIRNR" id="PIRNR000447"/>
    </source>
</evidence>
<accession>G0VFX0</accession>
<comment type="similarity">
    <text evidence="1 9 11">Belongs to the thiolase-like superfamily. Beta-ketoacyl-ACP synthases family.</text>
</comment>
<proteinExistence type="inferred from homology"/>
<dbReference type="OMA" id="QIGHCLG"/>